<feature type="transmembrane region" description="Helical" evidence="2">
    <location>
        <begin position="2139"/>
        <end position="2157"/>
    </location>
</feature>
<dbReference type="Pfam" id="PF25549">
    <property type="entry name" value="DUF7927"/>
    <property type="match status" value="1"/>
</dbReference>
<evidence type="ECO:0000256" key="3">
    <source>
        <dbReference type="SAM" id="SignalP"/>
    </source>
</evidence>
<evidence type="ECO:0000256" key="2">
    <source>
        <dbReference type="SAM" id="Phobius"/>
    </source>
</evidence>
<evidence type="ECO:0000259" key="4">
    <source>
        <dbReference type="PROSITE" id="PS50234"/>
    </source>
</evidence>
<name>A0A2M9BFV4_9ACTN</name>
<dbReference type="InterPro" id="IPR036465">
    <property type="entry name" value="vWFA_dom_sf"/>
</dbReference>
<dbReference type="InterPro" id="IPR002035">
    <property type="entry name" value="VWF_A"/>
</dbReference>
<dbReference type="SUPFAM" id="SSF53300">
    <property type="entry name" value="vWA-like"/>
    <property type="match status" value="1"/>
</dbReference>
<feature type="domain" description="VWFA" evidence="4">
    <location>
        <begin position="307"/>
        <end position="505"/>
    </location>
</feature>
<evidence type="ECO:0000256" key="1">
    <source>
        <dbReference type="SAM" id="MobiDB-lite"/>
    </source>
</evidence>
<dbReference type="EMBL" id="PGEZ01000001">
    <property type="protein sequence ID" value="PJJ56830.1"/>
    <property type="molecule type" value="Genomic_DNA"/>
</dbReference>
<keyword evidence="3" id="KW-0732">Signal</keyword>
<sequence>MKQAPAPRRSARTIVAVAASLLLVGLLSAPSVAEEPADPAEAVSTEAATETVPPDGPTGGAPEEATEDAEQEPSEEAAEDPAAQATQEPSDDADRPDEDASGEPGADATDEPSGDASDGPPPPPEDSDGPGIGVQSVPVPSGNQAVITVKVGGDRTGSAAVAPLAGVTLQLYNGGGGGSTTAVTDAWATCVSDADGDCSFVVPNTQTSIVGNCSTGLGAGANCDRRFWVVQTGVPSGWYANDELRTGGSSQATSYEFRTGTTLRAGNTYSSLSAFMTATGGENRTASGGVWQQSRTNPPPLQQCGINVALVLDLSGSVGSSVGALKGAADTFTDALVGTPSQMSLFSFSTLSPAVNATQNYPGLLSVATQAGANTFKARYASWTASGGTNWDRGLFVPAQAAAGYDVAVVITDGNPTFYGTPAEGPGNFTRLREMENGIFSANALKAQGTRVLAVGVGAGVSDSATGLNLAAISGTTEYNGANIGTADYFQVSDYAAVGQGLRQLALGDCAGSISVVKEIVPSGGTVADATPAGAGWTFDAASSTTGAAIDAPTSRTTDDSSAVNFPITFDGGVTTGTIGITEQQQPGYTLVPVGGANAECTNLGTGASVAVTNDGATGFTVGVPSTAAVSCTVYNEAPALQSSVTVEKEWSINGADPVPDGSQPDGFDAQLTLTGPGAAGATPQEWGVTRPGYTRGDGTTINEELTFGPDAIDPDLCTLDEAAIVESNGNPITPIDLGDDGAEVILLGATNNYVVRNTVTCESRLTLSKDVVGNADPTEWDLSALPAPSNPPDQIPGPSGEAFSPDVTDQVVSGGIPYQLAESDPNPLYAQDDQRTDLQVYPESTGSWACVRVNDLGIVIPGFNDGLNGGVTVPIGVRVECTATNRTGFLTLVKEVTNDNGGTAFPSDFELTVTPRPNPVVPGLEPQTVTGSALPGETIEVRPDHIYDLTETGPDGYALENLVCTVQGVPRATTEIIVEAGQTVACAFLNDDQPSTLTLVKEVTTDNGGSAEPEDWTLEADGPTAGISGPTGDPAVTGVTVDAGDYDLSESGGPDGYTASDWDCGPATVTGSTVTVPNGADVTCTIVNDDEPAQLTLRKVVDAGGTGGTAVPADWTLTATPDGITGQGPVSGNGADGVTAEPVFAGTYDLSEAGPDGYDPGSWVCSGTGGTQADAAITLDSGADVTCTITNTAQPPSLTLVKEVTNDDGGSAEPEDWTLEADGPTTGVSGPTGDPAVTDVAVAIGDYDLSESGGPDGYTAGDWSCEGGLLSGSTVTIGLGQDVTCTIVNDDEPATLTLLKNVVNDNGGTAGPGDWTLSADGPTPVNGPGNSDQVTNQTVDAGDYDLSESGGPDGYTPTDWQCTGGTVSGSTVSVPSGGEVFCAITNDDQPGTLTLVKEVVNDNGGTALPTDWILSADGPTAPISGPSGDPSVTAVTVDAGDYDLDESGPSGYTESLWDCDAPTVNGLTVTVPNGADVTCTITNDDDPATITLIKLVTNDNGGTAGGEDWTLTADGPDFVSGPGNTPSVTQQVIDAGEYELSESGGPPGYTASAWQCVGGSLAGSTVTVPTGADVLCEITNDDEPATLTLLKNVVNDNGGTAGPGDWTLSADGPTPVSGPGNSDQVTNQTVDAGDYDLSESGGPDGYTPTDWQCTGGTVSGSTVSVPSGGEVFCAITNDDEPGTLTLVKEVVNDDGGTAAPGDWTLTADGPTSPISGPSGSPAVTAVSVDAGSYALSESAGPDGYTAGDWDCGPATVVASAVTVPLGGDVTCTIVNDDEPGTLTLEKIVDGGPADPTAWTLTADGPTAGVSGATGDPAVTGATVDAGDYALSESGGPVGYVAGDWECGPAAVDGSTVTVPSGADVTCTITNSFLPARLTLVKVVINDDGRGAEATDWTLSATGTTDTIEGATGSPAVTAAVVEPGAYTLSEEGPAGYDASDWVCEGLLGDVPVVDGAVEVAPHAAVTCTITNDDQPLPPVSTWTVVKSSDPPSGTEVEPGDVVTYTLDARLLSGSGASDVVISDDLSDVLDDATLVAGSIDAGAGTARLRGTTLTWTIPTLSADAVLTYQVVVDDGSEGERLRNVVTAPGAGPCPPAQPSSARVVDDCRTTTHDVPEPPGPIVPPVPPHLPNTGGPAGWLGWVALLLVVIGSVLTAGGRRRTADE</sequence>
<feature type="compositionally biased region" description="Acidic residues" evidence="1">
    <location>
        <begin position="64"/>
        <end position="79"/>
    </location>
</feature>
<keyword evidence="2" id="KW-1133">Transmembrane helix</keyword>
<feature type="region of interest" description="Disordered" evidence="1">
    <location>
        <begin position="32"/>
        <end position="139"/>
    </location>
</feature>
<dbReference type="Proteomes" id="UP000230842">
    <property type="component" value="Unassembled WGS sequence"/>
</dbReference>
<feature type="signal peptide" evidence="3">
    <location>
        <begin position="1"/>
        <end position="33"/>
    </location>
</feature>
<feature type="compositionally biased region" description="Polar residues" evidence="1">
    <location>
        <begin position="1620"/>
        <end position="1631"/>
    </location>
</feature>
<keyword evidence="6" id="KW-1185">Reference proteome</keyword>
<gene>
    <name evidence="5" type="ORF">CLV56_1043</name>
</gene>
<evidence type="ECO:0000313" key="6">
    <source>
        <dbReference type="Proteomes" id="UP000230842"/>
    </source>
</evidence>
<evidence type="ECO:0000313" key="5">
    <source>
        <dbReference type="EMBL" id="PJJ56830.1"/>
    </source>
</evidence>
<proteinExistence type="predicted"/>
<reference evidence="5 6" key="1">
    <citation type="submission" date="2017-11" db="EMBL/GenBank/DDBJ databases">
        <title>Genomic Encyclopedia of Archaeal and Bacterial Type Strains, Phase II (KMG-II): From Individual Species to Whole Genera.</title>
        <authorList>
            <person name="Goeker M."/>
        </authorList>
    </citation>
    <scope>NUCLEOTIDE SEQUENCE [LARGE SCALE GENOMIC DNA]</scope>
    <source>
        <strain evidence="5 6">DSM 27763</strain>
    </source>
</reference>
<protein>
    <recommendedName>
        <fullName evidence="4">VWFA domain-containing protein</fullName>
    </recommendedName>
</protein>
<dbReference type="PROSITE" id="PS50234">
    <property type="entry name" value="VWFA"/>
    <property type="match status" value="1"/>
</dbReference>
<feature type="region of interest" description="Disordered" evidence="1">
    <location>
        <begin position="1206"/>
        <end position="1236"/>
    </location>
</feature>
<dbReference type="InterPro" id="IPR057687">
    <property type="entry name" value="DUF7927"/>
</dbReference>
<organism evidence="5 6">
    <name type="scientific">Mumia flava</name>
    <dbReference type="NCBI Taxonomy" id="1348852"/>
    <lineage>
        <taxon>Bacteria</taxon>
        <taxon>Bacillati</taxon>
        <taxon>Actinomycetota</taxon>
        <taxon>Actinomycetes</taxon>
        <taxon>Propionibacteriales</taxon>
        <taxon>Nocardioidaceae</taxon>
        <taxon>Mumia</taxon>
    </lineage>
</organism>
<accession>A0A2M9BFV4</accession>
<feature type="chain" id="PRO_5014889722" description="VWFA domain-containing protein" evidence="3">
    <location>
        <begin position="34"/>
        <end position="2165"/>
    </location>
</feature>
<feature type="compositionally biased region" description="Low complexity" evidence="1">
    <location>
        <begin position="32"/>
        <end position="52"/>
    </location>
</feature>
<keyword evidence="2" id="KW-0472">Membrane</keyword>
<keyword evidence="2" id="KW-0812">Transmembrane</keyword>
<dbReference type="Pfam" id="PF19403">
    <property type="entry name" value="SpaA_2"/>
    <property type="match status" value="12"/>
</dbReference>
<feature type="region of interest" description="Disordered" evidence="1">
    <location>
        <begin position="1602"/>
        <end position="1644"/>
    </location>
</feature>
<feature type="compositionally biased region" description="Acidic residues" evidence="1">
    <location>
        <begin position="89"/>
        <end position="101"/>
    </location>
</feature>
<dbReference type="InterPro" id="IPR045826">
    <property type="entry name" value="SpaA_PFL_dom_2"/>
</dbReference>
<feature type="region of interest" description="Disordered" evidence="1">
    <location>
        <begin position="786"/>
        <end position="809"/>
    </location>
</feature>
<dbReference type="RefSeq" id="WP_100414491.1">
    <property type="nucleotide sequence ID" value="NZ_PGEZ01000001.1"/>
</dbReference>
<comment type="caution">
    <text evidence="5">The sequence shown here is derived from an EMBL/GenBank/DDBJ whole genome shotgun (WGS) entry which is preliminary data.</text>
</comment>
<dbReference type="CDD" id="cd00198">
    <property type="entry name" value="vWFA"/>
    <property type="match status" value="1"/>
</dbReference>
<dbReference type="OrthoDB" id="134475at2"/>
<dbReference type="Gene3D" id="3.40.50.410">
    <property type="entry name" value="von Willebrand factor, type A domain"/>
    <property type="match status" value="1"/>
</dbReference>